<dbReference type="RefSeq" id="WP_260795246.1">
    <property type="nucleotide sequence ID" value="NZ_CP093313.1"/>
</dbReference>
<dbReference type="Proteomes" id="UP001059380">
    <property type="component" value="Chromosome"/>
</dbReference>
<evidence type="ECO:0000313" key="2">
    <source>
        <dbReference type="EMBL" id="UWZ85660.1"/>
    </source>
</evidence>
<proteinExistence type="predicted"/>
<reference evidence="2" key="1">
    <citation type="submission" date="2021-04" db="EMBL/GenBank/DDBJ databases">
        <title>Phylogenetic analysis of Acidobacteriaceae.</title>
        <authorList>
            <person name="Qiu L."/>
            <person name="Zhang Q."/>
        </authorList>
    </citation>
    <scope>NUCLEOTIDE SEQUENCE</scope>
    <source>
        <strain evidence="2">DSM 25168</strain>
    </source>
</reference>
<dbReference type="Gene3D" id="3.90.180.10">
    <property type="entry name" value="Medium-chain alcohol dehydrogenases, catalytic domain"/>
    <property type="match status" value="1"/>
</dbReference>
<dbReference type="InterPro" id="IPR011032">
    <property type="entry name" value="GroES-like_sf"/>
</dbReference>
<dbReference type="AlphaFoldDB" id="A0A9J7BRZ3"/>
<dbReference type="Pfam" id="PF08240">
    <property type="entry name" value="ADH_N"/>
    <property type="match status" value="1"/>
</dbReference>
<keyword evidence="3" id="KW-1185">Reference proteome</keyword>
<dbReference type="CDD" id="cd08267">
    <property type="entry name" value="MDR1"/>
    <property type="match status" value="1"/>
</dbReference>
<dbReference type="PANTHER" id="PTHR44013:SF1">
    <property type="entry name" value="ZINC-TYPE ALCOHOL DEHYDROGENASE-LIKE PROTEIN C16A3.02C"/>
    <property type="match status" value="1"/>
</dbReference>
<dbReference type="GO" id="GO:0016491">
    <property type="term" value="F:oxidoreductase activity"/>
    <property type="evidence" value="ECO:0007669"/>
    <property type="project" value="InterPro"/>
</dbReference>
<organism evidence="2 3">
    <name type="scientific">Occallatibacter riparius</name>
    <dbReference type="NCBI Taxonomy" id="1002689"/>
    <lineage>
        <taxon>Bacteria</taxon>
        <taxon>Pseudomonadati</taxon>
        <taxon>Acidobacteriota</taxon>
        <taxon>Terriglobia</taxon>
        <taxon>Terriglobales</taxon>
        <taxon>Acidobacteriaceae</taxon>
        <taxon>Occallatibacter</taxon>
    </lineage>
</organism>
<dbReference type="EMBL" id="CP093313">
    <property type="protein sequence ID" value="UWZ85660.1"/>
    <property type="molecule type" value="Genomic_DNA"/>
</dbReference>
<sequence>MKAIVYEQYGPPDVLSLKEIDKPLPGKGEVLVRVHAASVNPYDWHFLRGKPALLQLFTGIGKPRYPRLGADCAGVVEAVGSGTTRFKPGDAVFGVCKGSFAEFACGKETQLALRPAGVSFEQAASLPIAATTALQGLRDRAKIKAGQQLLINGAAGGVGTFAVQIEREMGAHVTAVCSGRNADLMRSLGAECVIDYMQEDFTRSPQKWDAIFDLVGNRTLAEFRSALQPKGVFVSCGGGGPDKKATELAGVMFGKMLIAPFVSQRLTGVLAKINGADLSTLAAMVESGKIKPVLDRTYPLAETAEAVRYVEACHARGKVIIALG</sequence>
<dbReference type="InterPro" id="IPR002364">
    <property type="entry name" value="Quin_OxRdtase/zeta-crystal_CS"/>
</dbReference>
<dbReference type="GO" id="GO:0008270">
    <property type="term" value="F:zinc ion binding"/>
    <property type="evidence" value="ECO:0007669"/>
    <property type="project" value="InterPro"/>
</dbReference>
<dbReference type="KEGG" id="orp:MOP44_06875"/>
<protein>
    <submittedName>
        <fullName evidence="2">NAD(P)-dependent alcohol dehydrogenase</fullName>
    </submittedName>
</protein>
<dbReference type="InterPro" id="IPR013154">
    <property type="entry name" value="ADH-like_N"/>
</dbReference>
<name>A0A9J7BRZ3_9BACT</name>
<dbReference type="SUPFAM" id="SSF50129">
    <property type="entry name" value="GroES-like"/>
    <property type="match status" value="1"/>
</dbReference>
<dbReference type="Pfam" id="PF13602">
    <property type="entry name" value="ADH_zinc_N_2"/>
    <property type="match status" value="1"/>
</dbReference>
<gene>
    <name evidence="2" type="ORF">MOP44_06875</name>
</gene>
<dbReference type="PROSITE" id="PS01162">
    <property type="entry name" value="QOR_ZETA_CRYSTAL"/>
    <property type="match status" value="1"/>
</dbReference>
<dbReference type="Gene3D" id="3.40.50.720">
    <property type="entry name" value="NAD(P)-binding Rossmann-like Domain"/>
    <property type="match status" value="1"/>
</dbReference>
<dbReference type="InterPro" id="IPR036291">
    <property type="entry name" value="NAD(P)-bd_dom_sf"/>
</dbReference>
<feature type="domain" description="Enoyl reductase (ER)" evidence="1">
    <location>
        <begin position="10"/>
        <end position="321"/>
    </location>
</feature>
<evidence type="ECO:0000259" key="1">
    <source>
        <dbReference type="SMART" id="SM00829"/>
    </source>
</evidence>
<dbReference type="PANTHER" id="PTHR44013">
    <property type="entry name" value="ZINC-TYPE ALCOHOL DEHYDROGENASE-LIKE PROTEIN C16A3.02C"/>
    <property type="match status" value="1"/>
</dbReference>
<dbReference type="InterPro" id="IPR052733">
    <property type="entry name" value="Chloroplast_QOR"/>
</dbReference>
<evidence type="ECO:0000313" key="3">
    <source>
        <dbReference type="Proteomes" id="UP001059380"/>
    </source>
</evidence>
<accession>A0A9J7BRZ3</accession>
<dbReference type="SUPFAM" id="SSF51735">
    <property type="entry name" value="NAD(P)-binding Rossmann-fold domains"/>
    <property type="match status" value="1"/>
</dbReference>
<dbReference type="InterPro" id="IPR020843">
    <property type="entry name" value="ER"/>
</dbReference>
<dbReference type="SMART" id="SM00829">
    <property type="entry name" value="PKS_ER"/>
    <property type="match status" value="1"/>
</dbReference>